<organism evidence="2 3">
    <name type="scientific">Aulographum hederae CBS 113979</name>
    <dbReference type="NCBI Taxonomy" id="1176131"/>
    <lineage>
        <taxon>Eukaryota</taxon>
        <taxon>Fungi</taxon>
        <taxon>Dikarya</taxon>
        <taxon>Ascomycota</taxon>
        <taxon>Pezizomycotina</taxon>
        <taxon>Dothideomycetes</taxon>
        <taxon>Pleosporomycetidae</taxon>
        <taxon>Aulographales</taxon>
        <taxon>Aulographaceae</taxon>
    </lineage>
</organism>
<keyword evidence="1" id="KW-1133">Transmembrane helix</keyword>
<keyword evidence="1" id="KW-0472">Membrane</keyword>
<protein>
    <submittedName>
        <fullName evidence="2">Uncharacterized protein</fullName>
    </submittedName>
</protein>
<sequence>MWPEIVFGKALSDYFAVRSHLGALRGWAKEDGVEWSLAHSCFADMGGFLIDFRGCGDGEEQSSDDDCAELDALDEQASPDEASHKKVSIALEIAELDFGASVKTAPNEPLLGRDVETGDEAAAPEPFWPFQRLSTLSPYFQQIEALVRDLEYRLGDTDWEIDTLNQRRLQAALDSSPEVDRDAEKRVDFINGCSSLVGNYWVLDSYQLKLARRMGIIGALPCISEDELKDKGKGDGLLKLLTILQGTWLTIDLVIHVHRRLSTTPLEMITFSFVALSLCTYICHAGKLHNVVTANYIPATRHASVSELRDLVAAAPKPVFGVGNPGVYMAGHLLHQPQLQPQPQPPPGKKESSLSTFSIGCITAALLIGVTHLLAFLTLPPDPQWETPDVPIIATSLAKMAFYPFLVALRWAIFRFGLFPRPTRVGGKEVLRLPEAFVVSFGTMYAVVLRVYLMGLAVISTAAVGEGAFGGTWAEGIPRVG</sequence>
<reference evidence="2" key="1">
    <citation type="journal article" date="2020" name="Stud. Mycol.">
        <title>101 Dothideomycetes genomes: a test case for predicting lifestyles and emergence of pathogens.</title>
        <authorList>
            <person name="Haridas S."/>
            <person name="Albert R."/>
            <person name="Binder M."/>
            <person name="Bloem J."/>
            <person name="Labutti K."/>
            <person name="Salamov A."/>
            <person name="Andreopoulos B."/>
            <person name="Baker S."/>
            <person name="Barry K."/>
            <person name="Bills G."/>
            <person name="Bluhm B."/>
            <person name="Cannon C."/>
            <person name="Castanera R."/>
            <person name="Culley D."/>
            <person name="Daum C."/>
            <person name="Ezra D."/>
            <person name="Gonzalez J."/>
            <person name="Henrissat B."/>
            <person name="Kuo A."/>
            <person name="Liang C."/>
            <person name="Lipzen A."/>
            <person name="Lutzoni F."/>
            <person name="Magnuson J."/>
            <person name="Mondo S."/>
            <person name="Nolan M."/>
            <person name="Ohm R."/>
            <person name="Pangilinan J."/>
            <person name="Park H.-J."/>
            <person name="Ramirez L."/>
            <person name="Alfaro M."/>
            <person name="Sun H."/>
            <person name="Tritt A."/>
            <person name="Yoshinaga Y."/>
            <person name="Zwiers L.-H."/>
            <person name="Turgeon B."/>
            <person name="Goodwin S."/>
            <person name="Spatafora J."/>
            <person name="Crous P."/>
            <person name="Grigoriev I."/>
        </authorList>
    </citation>
    <scope>NUCLEOTIDE SEQUENCE</scope>
    <source>
        <strain evidence="2">CBS 113979</strain>
    </source>
</reference>
<dbReference type="PANTHER" id="PTHR35043">
    <property type="entry name" value="TRANSCRIPTION FACTOR DOMAIN-CONTAINING PROTEIN"/>
    <property type="match status" value="1"/>
</dbReference>
<dbReference type="PANTHER" id="PTHR35043:SF7">
    <property type="entry name" value="TRANSCRIPTION FACTOR DOMAIN-CONTAINING PROTEIN"/>
    <property type="match status" value="1"/>
</dbReference>
<dbReference type="Proteomes" id="UP000800041">
    <property type="component" value="Unassembled WGS sequence"/>
</dbReference>
<keyword evidence="1" id="KW-0812">Transmembrane</keyword>
<feature type="transmembrane region" description="Helical" evidence="1">
    <location>
        <begin position="433"/>
        <end position="453"/>
    </location>
</feature>
<proteinExistence type="predicted"/>
<dbReference type="AlphaFoldDB" id="A0A6G1GLZ4"/>
<dbReference type="EMBL" id="ML977192">
    <property type="protein sequence ID" value="KAF1981852.1"/>
    <property type="molecule type" value="Genomic_DNA"/>
</dbReference>
<evidence type="ECO:0000313" key="3">
    <source>
        <dbReference type="Proteomes" id="UP000800041"/>
    </source>
</evidence>
<evidence type="ECO:0000313" key="2">
    <source>
        <dbReference type="EMBL" id="KAF1981852.1"/>
    </source>
</evidence>
<feature type="transmembrane region" description="Helical" evidence="1">
    <location>
        <begin position="391"/>
        <end position="413"/>
    </location>
</feature>
<evidence type="ECO:0000256" key="1">
    <source>
        <dbReference type="SAM" id="Phobius"/>
    </source>
</evidence>
<gene>
    <name evidence="2" type="ORF">K402DRAFT_457721</name>
</gene>
<name>A0A6G1GLZ4_9PEZI</name>
<dbReference type="OrthoDB" id="9451547at2759"/>
<feature type="transmembrane region" description="Helical" evidence="1">
    <location>
        <begin position="357"/>
        <end position="379"/>
    </location>
</feature>
<keyword evidence="3" id="KW-1185">Reference proteome</keyword>
<accession>A0A6G1GLZ4</accession>